<dbReference type="OrthoDB" id="67965at2759"/>
<feature type="transmembrane region" description="Helical" evidence="2">
    <location>
        <begin position="151"/>
        <end position="170"/>
    </location>
</feature>
<dbReference type="RefSeq" id="XP_033389426.1">
    <property type="nucleotide sequence ID" value="XM_033521190.1"/>
</dbReference>
<evidence type="ECO:0000256" key="2">
    <source>
        <dbReference type="SAM" id="Phobius"/>
    </source>
</evidence>
<protein>
    <recommendedName>
        <fullName evidence="5">Steroid 5-alpha reductase C-terminal domain-containing protein</fullName>
    </recommendedName>
</protein>
<reference evidence="3" key="1">
    <citation type="journal article" date="2020" name="Stud. Mycol.">
        <title>101 Dothideomycetes genomes: a test case for predicting lifestyles and emergence of pathogens.</title>
        <authorList>
            <person name="Haridas S."/>
            <person name="Albert R."/>
            <person name="Binder M."/>
            <person name="Bloem J."/>
            <person name="Labutti K."/>
            <person name="Salamov A."/>
            <person name="Andreopoulos B."/>
            <person name="Baker S."/>
            <person name="Barry K."/>
            <person name="Bills G."/>
            <person name="Bluhm B."/>
            <person name="Cannon C."/>
            <person name="Castanera R."/>
            <person name="Culley D."/>
            <person name="Daum C."/>
            <person name="Ezra D."/>
            <person name="Gonzalez J."/>
            <person name="Henrissat B."/>
            <person name="Kuo A."/>
            <person name="Liang C."/>
            <person name="Lipzen A."/>
            <person name="Lutzoni F."/>
            <person name="Magnuson J."/>
            <person name="Mondo S."/>
            <person name="Nolan M."/>
            <person name="Ohm R."/>
            <person name="Pangilinan J."/>
            <person name="Park H.-J."/>
            <person name="Ramirez L."/>
            <person name="Alfaro M."/>
            <person name="Sun H."/>
            <person name="Tritt A."/>
            <person name="Yoshinaga Y."/>
            <person name="Zwiers L.-H."/>
            <person name="Turgeon B."/>
            <person name="Goodwin S."/>
            <person name="Spatafora J."/>
            <person name="Crous P."/>
            <person name="Grigoriev I."/>
        </authorList>
    </citation>
    <scope>NUCLEOTIDE SEQUENCE</scope>
    <source>
        <strain evidence="3">CBS 175.79</strain>
    </source>
</reference>
<feature type="region of interest" description="Disordered" evidence="1">
    <location>
        <begin position="1"/>
        <end position="23"/>
    </location>
</feature>
<feature type="compositionally biased region" description="Basic and acidic residues" evidence="1">
    <location>
        <begin position="1"/>
        <end position="22"/>
    </location>
</feature>
<gene>
    <name evidence="3" type="ORF">BU24DRAFT_14582</name>
</gene>
<dbReference type="PANTHER" id="PTHR32251">
    <property type="entry name" value="3-OXO-5-ALPHA-STEROID 4-DEHYDROGENASE"/>
    <property type="match status" value="1"/>
</dbReference>
<organism evidence="3 4">
    <name type="scientific">Aaosphaeria arxii CBS 175.79</name>
    <dbReference type="NCBI Taxonomy" id="1450172"/>
    <lineage>
        <taxon>Eukaryota</taxon>
        <taxon>Fungi</taxon>
        <taxon>Dikarya</taxon>
        <taxon>Ascomycota</taxon>
        <taxon>Pezizomycotina</taxon>
        <taxon>Dothideomycetes</taxon>
        <taxon>Pleosporomycetidae</taxon>
        <taxon>Pleosporales</taxon>
        <taxon>Pleosporales incertae sedis</taxon>
        <taxon>Aaosphaeria</taxon>
    </lineage>
</organism>
<dbReference type="Pfam" id="PF06966">
    <property type="entry name" value="DUF1295"/>
    <property type="match status" value="1"/>
</dbReference>
<dbReference type="GO" id="GO:0016020">
    <property type="term" value="C:membrane"/>
    <property type="evidence" value="ECO:0007669"/>
    <property type="project" value="TreeGrafter"/>
</dbReference>
<proteinExistence type="predicted"/>
<dbReference type="PANTHER" id="PTHR32251:SF15">
    <property type="entry name" value="3-OXO-5-ALPHA-STEROID 4-DEHYDROGENASE (DUF1295)"/>
    <property type="match status" value="1"/>
</dbReference>
<dbReference type="AlphaFoldDB" id="A0A6A5Y7U9"/>
<dbReference type="Gene3D" id="1.20.120.1630">
    <property type="match status" value="1"/>
</dbReference>
<evidence type="ECO:0008006" key="5">
    <source>
        <dbReference type="Google" id="ProtNLM"/>
    </source>
</evidence>
<keyword evidence="2" id="KW-1133">Transmembrane helix</keyword>
<keyword evidence="2" id="KW-0812">Transmembrane</keyword>
<evidence type="ECO:0000256" key="1">
    <source>
        <dbReference type="SAM" id="MobiDB-lite"/>
    </source>
</evidence>
<accession>A0A6A5Y7U9</accession>
<keyword evidence="2" id="KW-0472">Membrane</keyword>
<dbReference type="InterPro" id="IPR010721">
    <property type="entry name" value="UstE-like"/>
</dbReference>
<name>A0A6A5Y7U9_9PLEO</name>
<dbReference type="Proteomes" id="UP000799778">
    <property type="component" value="Unassembled WGS sequence"/>
</dbReference>
<evidence type="ECO:0000313" key="3">
    <source>
        <dbReference type="EMBL" id="KAF2021087.1"/>
    </source>
</evidence>
<keyword evidence="4" id="KW-1185">Reference proteome</keyword>
<dbReference type="GeneID" id="54278587"/>
<evidence type="ECO:0000313" key="4">
    <source>
        <dbReference type="Proteomes" id="UP000799778"/>
    </source>
</evidence>
<dbReference type="EMBL" id="ML978066">
    <property type="protein sequence ID" value="KAF2021087.1"/>
    <property type="molecule type" value="Genomic_DNA"/>
</dbReference>
<sequence>MSEKDPRSEDSKKRDLISRGDKTSTPVGKAAFALLRALDPVFQYSVLKYGVGTGLLHRVGLRTLPPGLPAHTGIALIDGLQLSPYRLVLVGMAVGSAIKHDIWISALSEEPMSIQNAFIIGVFNLVMNSLNSYAFLASITSASQESTFPQPALLVGSALYTTGIFTELIAEIQRKRFKSDPANKGKPYTGGLWSLARHINYGAYTFWRAGYAAAAGGWVWGAVVGAFFFSDFATRAVPILNEYCAKRYGEDWAKFEKQTKWRLIPGVY</sequence>
<feature type="transmembrane region" description="Helical" evidence="2">
    <location>
        <begin position="117"/>
        <end position="139"/>
    </location>
</feature>